<feature type="transmembrane region" description="Helical" evidence="2">
    <location>
        <begin position="45"/>
        <end position="64"/>
    </location>
</feature>
<gene>
    <name evidence="5" type="ORF">RIF23_16260</name>
</gene>
<dbReference type="Proteomes" id="UP001250214">
    <property type="component" value="Unassembled WGS sequence"/>
</dbReference>
<comment type="caution">
    <text evidence="5">The sequence shown here is derived from an EMBL/GenBank/DDBJ whole genome shotgun (WGS) entry which is preliminary data.</text>
</comment>
<feature type="domain" description="DUF418" evidence="3">
    <location>
        <begin position="305"/>
        <end position="405"/>
    </location>
</feature>
<dbReference type="InterPro" id="IPR012429">
    <property type="entry name" value="HGSNAT_cat"/>
</dbReference>
<feature type="region of interest" description="Disordered" evidence="1">
    <location>
        <begin position="1"/>
        <end position="35"/>
    </location>
</feature>
<feature type="transmembrane region" description="Helical" evidence="2">
    <location>
        <begin position="337"/>
        <end position="360"/>
    </location>
</feature>
<dbReference type="InterPro" id="IPR007349">
    <property type="entry name" value="DUF418"/>
</dbReference>
<dbReference type="PANTHER" id="PTHR30590:SF3">
    <property type="entry name" value="HYPOTHETICAL MEMBRANE SPANNING PROTEIN"/>
    <property type="match status" value="1"/>
</dbReference>
<evidence type="ECO:0000256" key="2">
    <source>
        <dbReference type="SAM" id="Phobius"/>
    </source>
</evidence>
<reference evidence="6" key="1">
    <citation type="submission" date="2023-07" db="EMBL/GenBank/DDBJ databases">
        <title>Novel species in the genus Lipingzhangella isolated from Sambhar Salt Lake.</title>
        <authorList>
            <person name="Jiya N."/>
            <person name="Kajale S."/>
            <person name="Sharma A."/>
        </authorList>
    </citation>
    <scope>NUCLEOTIDE SEQUENCE [LARGE SCALE GENOMIC DNA]</scope>
    <source>
        <strain evidence="6">LS1_29</strain>
    </source>
</reference>
<feature type="transmembrane region" description="Helical" evidence="2">
    <location>
        <begin position="312"/>
        <end position="330"/>
    </location>
</feature>
<dbReference type="RefSeq" id="WP_310913404.1">
    <property type="nucleotide sequence ID" value="NZ_JAVLVT010000008.1"/>
</dbReference>
<name>A0ABU2H9A5_9ACTN</name>
<evidence type="ECO:0000256" key="1">
    <source>
        <dbReference type="SAM" id="MobiDB-lite"/>
    </source>
</evidence>
<organism evidence="5 6">
    <name type="scientific">Lipingzhangella rawalii</name>
    <dbReference type="NCBI Taxonomy" id="2055835"/>
    <lineage>
        <taxon>Bacteria</taxon>
        <taxon>Bacillati</taxon>
        <taxon>Actinomycetota</taxon>
        <taxon>Actinomycetes</taxon>
        <taxon>Streptosporangiales</taxon>
        <taxon>Nocardiopsidaceae</taxon>
        <taxon>Lipingzhangella</taxon>
    </lineage>
</organism>
<accession>A0ABU2H9A5</accession>
<keyword evidence="6" id="KW-1185">Reference proteome</keyword>
<keyword evidence="2" id="KW-0812">Transmembrane</keyword>
<feature type="transmembrane region" description="Helical" evidence="2">
    <location>
        <begin position="84"/>
        <end position="104"/>
    </location>
</feature>
<dbReference type="EMBL" id="JAVLVT010000008">
    <property type="protein sequence ID" value="MDS1271848.1"/>
    <property type="molecule type" value="Genomic_DNA"/>
</dbReference>
<keyword evidence="2" id="KW-1133">Transmembrane helix</keyword>
<dbReference type="InterPro" id="IPR052529">
    <property type="entry name" value="Bact_Transport_Assoc"/>
</dbReference>
<feature type="transmembrane region" description="Helical" evidence="2">
    <location>
        <begin position="116"/>
        <end position="134"/>
    </location>
</feature>
<sequence>MEQRHASAPADHHTAESTAEPPEPQGRAAASPTRRHTARLDGVDLARWIAIFGMLIVHFWVPFLDPIQPTNLLIEEYAWGRSTILFTFLAGVTLALLTGGTAPHRGHRARLSTGRVAVRGGALLVFGLVLSAIVTPTGAGLTVIIAYYGLYFLLALPFLRLTAGWLAGGAVVAALVGPQLLFVLRRSSETGGAMAEFALNWNQVDIAQRLADQGLLELTVFGFYPALSSLAVILAGLAVGRLDLWNPQVRVTLMLLGGALAFVSYRISWHAWETYGLAWELGPQDDLIGPVPTHDARWLWTSMPHTSTTLEVAGGVGVALIVVPACLFLAERFPTALWPFTAAGTMALTIYSTHALLMAWDETVPDGSGGVADWISGNLAAINVLGAVAFAFAWRRYVGRGPLEAGISTLSTTIVPDPPRRETQTGSE</sequence>
<evidence type="ECO:0000313" key="6">
    <source>
        <dbReference type="Proteomes" id="UP001250214"/>
    </source>
</evidence>
<dbReference type="Pfam" id="PF07786">
    <property type="entry name" value="HGSNAT_cat"/>
    <property type="match status" value="1"/>
</dbReference>
<feature type="compositionally biased region" description="Basic and acidic residues" evidence="1">
    <location>
        <begin position="1"/>
        <end position="15"/>
    </location>
</feature>
<evidence type="ECO:0000313" key="5">
    <source>
        <dbReference type="EMBL" id="MDS1271848.1"/>
    </source>
</evidence>
<dbReference type="PANTHER" id="PTHR30590">
    <property type="entry name" value="INNER MEMBRANE PROTEIN"/>
    <property type="match status" value="1"/>
</dbReference>
<feature type="transmembrane region" description="Helical" evidence="2">
    <location>
        <begin position="372"/>
        <end position="394"/>
    </location>
</feature>
<protein>
    <submittedName>
        <fullName evidence="5">DUF418 domain-containing protein</fullName>
    </submittedName>
</protein>
<proteinExistence type="predicted"/>
<evidence type="ECO:0000259" key="3">
    <source>
        <dbReference type="Pfam" id="PF04235"/>
    </source>
</evidence>
<evidence type="ECO:0000259" key="4">
    <source>
        <dbReference type="Pfam" id="PF07786"/>
    </source>
</evidence>
<feature type="transmembrane region" description="Helical" evidence="2">
    <location>
        <begin position="218"/>
        <end position="239"/>
    </location>
</feature>
<dbReference type="Pfam" id="PF04235">
    <property type="entry name" value="DUF418"/>
    <property type="match status" value="1"/>
</dbReference>
<feature type="domain" description="Heparan-alpha-glucosaminide N-acetyltransferase catalytic" evidence="4">
    <location>
        <begin position="39"/>
        <end position="242"/>
    </location>
</feature>
<feature type="transmembrane region" description="Helical" evidence="2">
    <location>
        <begin position="166"/>
        <end position="184"/>
    </location>
</feature>
<keyword evidence="2" id="KW-0472">Membrane</keyword>